<reference evidence="4 5" key="1">
    <citation type="submission" date="2016-07" db="EMBL/GenBank/DDBJ databases">
        <title>Draft genome of Streptomyces diastatochromogenes.</title>
        <authorList>
            <person name="Podduturi R."/>
            <person name="Lukassen M.B."/>
            <person name="Clausen N."/>
            <person name="Nielsen J.L."/>
            <person name="Jorgensen N.O."/>
        </authorList>
    </citation>
    <scope>NUCLEOTIDE SEQUENCE [LARGE SCALE GENOMIC DNA]</scope>
    <source>
        <strain evidence="4 5">DSM 40608</strain>
    </source>
</reference>
<organism evidence="4 5">
    <name type="scientific">Streptomyces diastatochromogenes</name>
    <dbReference type="NCBI Taxonomy" id="42236"/>
    <lineage>
        <taxon>Bacteria</taxon>
        <taxon>Bacillati</taxon>
        <taxon>Actinomycetota</taxon>
        <taxon>Actinomycetes</taxon>
        <taxon>Kitasatosporales</taxon>
        <taxon>Streptomycetaceae</taxon>
        <taxon>Streptomyces</taxon>
    </lineage>
</organism>
<evidence type="ECO:0000313" key="5">
    <source>
        <dbReference type="Proteomes" id="UP000215483"/>
    </source>
</evidence>
<dbReference type="Proteomes" id="UP000215483">
    <property type="component" value="Unassembled WGS sequence"/>
</dbReference>
<dbReference type="PANTHER" id="PTHR12215">
    <property type="entry name" value="PHOSPHOPANTETHEINE TRANSFERASE"/>
    <property type="match status" value="1"/>
</dbReference>
<comment type="caution">
    <text evidence="4">The sequence shown here is derived from an EMBL/GenBank/DDBJ whole genome shotgun (WGS) entry which is preliminary data.</text>
</comment>
<dbReference type="SUPFAM" id="SSF56214">
    <property type="entry name" value="4'-phosphopantetheinyl transferase"/>
    <property type="match status" value="2"/>
</dbReference>
<dbReference type="GO" id="GO:0019878">
    <property type="term" value="P:lysine biosynthetic process via aminoadipic acid"/>
    <property type="evidence" value="ECO:0007669"/>
    <property type="project" value="TreeGrafter"/>
</dbReference>
<dbReference type="OrthoDB" id="190168at2"/>
<evidence type="ECO:0000313" key="4">
    <source>
        <dbReference type="EMBL" id="OXY98806.1"/>
    </source>
</evidence>
<dbReference type="GO" id="GO:0000287">
    <property type="term" value="F:magnesium ion binding"/>
    <property type="evidence" value="ECO:0007669"/>
    <property type="project" value="InterPro"/>
</dbReference>
<keyword evidence="5" id="KW-1185">Reference proteome</keyword>
<dbReference type="InterPro" id="IPR037143">
    <property type="entry name" value="4-PPantetheinyl_Trfase_dom_sf"/>
</dbReference>
<dbReference type="Pfam" id="PF01648">
    <property type="entry name" value="ACPS"/>
    <property type="match status" value="1"/>
</dbReference>
<dbReference type="InterPro" id="IPR050559">
    <property type="entry name" value="P-Pant_transferase_sf"/>
</dbReference>
<dbReference type="GO" id="GO:0008897">
    <property type="term" value="F:holo-[acyl-carrier-protein] synthase activity"/>
    <property type="evidence" value="ECO:0007669"/>
    <property type="project" value="InterPro"/>
</dbReference>
<dbReference type="Gene3D" id="3.90.470.20">
    <property type="entry name" value="4'-phosphopantetheinyl transferase domain"/>
    <property type="match status" value="1"/>
</dbReference>
<protein>
    <submittedName>
        <fullName evidence="4">Phosphopantetheinyl transferase</fullName>
    </submittedName>
</protein>
<name>A0A233ST59_STRDA</name>
<evidence type="ECO:0000259" key="3">
    <source>
        <dbReference type="Pfam" id="PF01648"/>
    </source>
</evidence>
<dbReference type="AlphaFoldDB" id="A0A233ST59"/>
<dbReference type="InterPro" id="IPR008278">
    <property type="entry name" value="4-PPantetheinyl_Trfase_dom"/>
</dbReference>
<comment type="similarity">
    <text evidence="1">Belongs to the P-Pant transferase superfamily. Gsp/Sfp/HetI/AcpT family.</text>
</comment>
<evidence type="ECO:0000256" key="2">
    <source>
        <dbReference type="ARBA" id="ARBA00022679"/>
    </source>
</evidence>
<evidence type="ECO:0000256" key="1">
    <source>
        <dbReference type="ARBA" id="ARBA00010990"/>
    </source>
</evidence>
<feature type="domain" description="4'-phosphopantetheinyl transferase" evidence="3">
    <location>
        <begin position="130"/>
        <end position="236"/>
    </location>
</feature>
<dbReference type="PANTHER" id="PTHR12215:SF10">
    <property type="entry name" value="L-AMINOADIPATE-SEMIALDEHYDE DEHYDROGENASE-PHOSPHOPANTETHEINYL TRANSFERASE"/>
    <property type="match status" value="1"/>
</dbReference>
<proteinExistence type="inferred from homology"/>
<dbReference type="RefSeq" id="WP_094215145.1">
    <property type="nucleotide sequence ID" value="NZ_MCGQ01000007.1"/>
</dbReference>
<accession>A0A233ST59</accession>
<dbReference type="GO" id="GO:0005829">
    <property type="term" value="C:cytosol"/>
    <property type="evidence" value="ECO:0007669"/>
    <property type="project" value="TreeGrafter"/>
</dbReference>
<sequence length="254" mass="27269">MRQGGEEKVYPEVDRLIARGEAHVWWWRSPGRVDPADLRLLATGEFRRALGMLSERDAAEFVHTRAGARRALGQLLGTAAADVDLGRRRCPGCGSDGHGPPQVLRPAVPLAISLSRTAGWGVFAVGAGTAIGVDAEALRPVREALLSDTVLTAAERGHLRDVPEGTARQCAFHRVWTRKEAVVKAVGVGLAGTDLGRLETRPDRTGRVRVTHHTDDHATAWTVQDLHLSDRLAVALARPAGPASRGAVHLHPPV</sequence>
<keyword evidence="2 4" id="KW-0808">Transferase</keyword>
<dbReference type="EMBL" id="MCGQ01000007">
    <property type="protein sequence ID" value="OXY98806.1"/>
    <property type="molecule type" value="Genomic_DNA"/>
</dbReference>
<gene>
    <name evidence="4" type="ORF">BEK98_04860</name>
</gene>